<dbReference type="GO" id="GO:0016787">
    <property type="term" value="F:hydrolase activity"/>
    <property type="evidence" value="ECO:0007669"/>
    <property type="project" value="UniProtKB-KW"/>
</dbReference>
<keyword evidence="2" id="KW-0378">Hydrolase</keyword>
<organism evidence="4 5">
    <name type="scientific">Symbiodinium necroappetens</name>
    <dbReference type="NCBI Taxonomy" id="1628268"/>
    <lineage>
        <taxon>Eukaryota</taxon>
        <taxon>Sar</taxon>
        <taxon>Alveolata</taxon>
        <taxon>Dinophyceae</taxon>
        <taxon>Suessiales</taxon>
        <taxon>Symbiodiniaceae</taxon>
        <taxon>Symbiodinium</taxon>
    </lineage>
</organism>
<name>A0A812WVV3_9DINO</name>
<accession>A0A812WVV3</accession>
<feature type="domain" description="AB hydrolase-1" evidence="3">
    <location>
        <begin position="19"/>
        <end position="216"/>
    </location>
</feature>
<sequence length="230" mass="24706">MLQPSRNNSAAGSAPHNLDGCKDDVLETLEAAGVSQAELVLCGHSFGGKVALAVLRALSAQGKPPRCTWIFDSVPGLPAESSAEEERRLQSVNFVLGAVASAASRRFSSRSDLVEVLQEEHGLAPPAAAWIAQSVRQVPDGVELSYDMEVVRKIYEAYRSTDMWDLLQEGNAEVGIVVAGRNRQSWGPENLQRLENCHQGVQVVTLENAGHNVHVDDLPGLLTAITPSFA</sequence>
<evidence type="ECO:0000259" key="3">
    <source>
        <dbReference type="Pfam" id="PF12697"/>
    </source>
</evidence>
<comment type="caution">
    <text evidence="4">The sequence shown here is derived from an EMBL/GenBank/DDBJ whole genome shotgun (WGS) entry which is preliminary data.</text>
</comment>
<dbReference type="EMBL" id="CAJNJA010035360">
    <property type="protein sequence ID" value="CAE7706014.1"/>
    <property type="molecule type" value="Genomic_DNA"/>
</dbReference>
<proteinExistence type="inferred from homology"/>
<protein>
    <submittedName>
        <fullName evidence="4">AlNc14C39G3383 protein</fullName>
    </submittedName>
</protein>
<dbReference type="PANTHER" id="PTHR43248">
    <property type="entry name" value="2-SUCCINYL-6-HYDROXY-2,4-CYCLOHEXADIENE-1-CARBOXYLATE SYNTHASE"/>
    <property type="match status" value="1"/>
</dbReference>
<keyword evidence="5" id="KW-1185">Reference proteome</keyword>
<dbReference type="Proteomes" id="UP000601435">
    <property type="component" value="Unassembled WGS sequence"/>
</dbReference>
<dbReference type="AlphaFoldDB" id="A0A812WVV3"/>
<evidence type="ECO:0000256" key="1">
    <source>
        <dbReference type="ARBA" id="ARBA00010088"/>
    </source>
</evidence>
<comment type="similarity">
    <text evidence="1">Belongs to the peptidase S33 family.</text>
</comment>
<evidence type="ECO:0000313" key="4">
    <source>
        <dbReference type="EMBL" id="CAE7706014.1"/>
    </source>
</evidence>
<dbReference type="InterPro" id="IPR000073">
    <property type="entry name" value="AB_hydrolase_1"/>
</dbReference>
<gene>
    <name evidence="4" type="primary">AlNc14C39G3383</name>
    <name evidence="4" type="ORF">SNEC2469_LOCUS20351</name>
</gene>
<dbReference type="PANTHER" id="PTHR43248:SF3">
    <property type="entry name" value="AB HYDROLASE-1 DOMAIN-CONTAINING PROTEIN"/>
    <property type="match status" value="1"/>
</dbReference>
<dbReference type="SUPFAM" id="SSF53474">
    <property type="entry name" value="alpha/beta-Hydrolases"/>
    <property type="match status" value="1"/>
</dbReference>
<reference evidence="4" key="1">
    <citation type="submission" date="2021-02" db="EMBL/GenBank/DDBJ databases">
        <authorList>
            <person name="Dougan E. K."/>
            <person name="Rhodes N."/>
            <person name="Thang M."/>
            <person name="Chan C."/>
        </authorList>
    </citation>
    <scope>NUCLEOTIDE SEQUENCE</scope>
</reference>
<dbReference type="OrthoDB" id="8119704at2759"/>
<dbReference type="InterPro" id="IPR051601">
    <property type="entry name" value="Serine_prot/Carboxylest_S33"/>
</dbReference>
<dbReference type="Gene3D" id="3.40.50.1820">
    <property type="entry name" value="alpha/beta hydrolase"/>
    <property type="match status" value="1"/>
</dbReference>
<evidence type="ECO:0000256" key="2">
    <source>
        <dbReference type="ARBA" id="ARBA00022801"/>
    </source>
</evidence>
<evidence type="ECO:0000313" key="5">
    <source>
        <dbReference type="Proteomes" id="UP000601435"/>
    </source>
</evidence>
<dbReference type="InterPro" id="IPR029058">
    <property type="entry name" value="AB_hydrolase_fold"/>
</dbReference>
<dbReference type="Pfam" id="PF12697">
    <property type="entry name" value="Abhydrolase_6"/>
    <property type="match status" value="1"/>
</dbReference>